<dbReference type="Gene3D" id="3.90.1530.10">
    <property type="entry name" value="Conserved hypothetical protein from pyrococcus furiosus pfu- 392566-001, ParB domain"/>
    <property type="match status" value="1"/>
</dbReference>
<sequence>MNVTIRPDLRAIDVAGMEMLELTPQPAPQLMWVKIGDLVIDDRYQRPLSTNNWASIKRIAREFRWSRFSPVLVAPVEGGHYAVIDGQHRAHAAALCGIEAIPAMVALVAPDEQALAFIEINTRQIRVSGHVVYRAALTAGEEWAVACRDALSAAGCELMTRNNVSKNDKRAGQVFAVGLIRNLIQSGHHEAVTNGLAALMEYDPEAVANFTDTLLTPWLAACAENSRDRGFYLDVLRAKRPWLVIEAADRLAEQEGKPKATARREFFSMLMRREGREV</sequence>
<organism evidence="2 3">
    <name type="scientific">Paracoccus litorisediminis</name>
    <dbReference type="NCBI Taxonomy" id="2006130"/>
    <lineage>
        <taxon>Bacteria</taxon>
        <taxon>Pseudomonadati</taxon>
        <taxon>Pseudomonadota</taxon>
        <taxon>Alphaproteobacteria</taxon>
        <taxon>Rhodobacterales</taxon>
        <taxon>Paracoccaceae</taxon>
        <taxon>Paracoccus</taxon>
    </lineage>
</organism>
<evidence type="ECO:0000313" key="3">
    <source>
        <dbReference type="Proteomes" id="UP000449846"/>
    </source>
</evidence>
<accession>A0A844HNH5</accession>
<protein>
    <recommendedName>
        <fullName evidence="1">ParB-like N-terminal domain-containing protein</fullName>
    </recommendedName>
</protein>
<dbReference type="InterPro" id="IPR036086">
    <property type="entry name" value="ParB/Sulfiredoxin_sf"/>
</dbReference>
<dbReference type="EMBL" id="WMIG01000016">
    <property type="protein sequence ID" value="MTH61416.1"/>
    <property type="molecule type" value="Genomic_DNA"/>
</dbReference>
<dbReference type="SUPFAM" id="SSF110849">
    <property type="entry name" value="ParB/Sulfiredoxin"/>
    <property type="match status" value="1"/>
</dbReference>
<dbReference type="InterPro" id="IPR003115">
    <property type="entry name" value="ParB_N"/>
</dbReference>
<name>A0A844HNH5_9RHOB</name>
<keyword evidence="3" id="KW-1185">Reference proteome</keyword>
<dbReference type="Proteomes" id="UP000449846">
    <property type="component" value="Unassembled WGS sequence"/>
</dbReference>
<dbReference type="OrthoDB" id="4545778at2"/>
<proteinExistence type="predicted"/>
<comment type="caution">
    <text evidence="2">The sequence shown here is derived from an EMBL/GenBank/DDBJ whole genome shotgun (WGS) entry which is preliminary data.</text>
</comment>
<evidence type="ECO:0000259" key="1">
    <source>
        <dbReference type="SMART" id="SM00470"/>
    </source>
</evidence>
<gene>
    <name evidence="2" type="ORF">GL300_19570</name>
</gene>
<feature type="domain" description="ParB-like N-terminal" evidence="1">
    <location>
        <begin position="31"/>
        <end position="123"/>
    </location>
</feature>
<evidence type="ECO:0000313" key="2">
    <source>
        <dbReference type="EMBL" id="MTH61416.1"/>
    </source>
</evidence>
<dbReference type="AlphaFoldDB" id="A0A844HNH5"/>
<reference evidence="2 3" key="1">
    <citation type="submission" date="2019-11" db="EMBL/GenBank/DDBJ databases">
        <authorList>
            <person name="Dong K."/>
        </authorList>
    </citation>
    <scope>NUCLEOTIDE SEQUENCE [LARGE SCALE GENOMIC DNA]</scope>
    <source>
        <strain evidence="2 3">NBRC 112902</strain>
    </source>
</reference>
<dbReference type="SMART" id="SM00470">
    <property type="entry name" value="ParB"/>
    <property type="match status" value="1"/>
</dbReference>
<dbReference type="Pfam" id="PF02195">
    <property type="entry name" value="ParB_N"/>
    <property type="match status" value="1"/>
</dbReference>